<reference evidence="4" key="1">
    <citation type="journal article" date="2023" name="Science">
        <title>Genome structures resolve the early diversification of teleost fishes.</title>
        <authorList>
            <person name="Parey E."/>
            <person name="Louis A."/>
            <person name="Montfort J."/>
            <person name="Bouchez O."/>
            <person name="Roques C."/>
            <person name="Iampietro C."/>
            <person name="Lluch J."/>
            <person name="Castinel A."/>
            <person name="Donnadieu C."/>
            <person name="Desvignes T."/>
            <person name="Floi Bucao C."/>
            <person name="Jouanno E."/>
            <person name="Wen M."/>
            <person name="Mejri S."/>
            <person name="Dirks R."/>
            <person name="Jansen H."/>
            <person name="Henkel C."/>
            <person name="Chen W.J."/>
            <person name="Zahm M."/>
            <person name="Cabau C."/>
            <person name="Klopp C."/>
            <person name="Thompson A.W."/>
            <person name="Robinson-Rechavi M."/>
            <person name="Braasch I."/>
            <person name="Lecointre G."/>
            <person name="Bobe J."/>
            <person name="Postlethwait J.H."/>
            <person name="Berthelot C."/>
            <person name="Roest Crollius H."/>
            <person name="Guiguen Y."/>
        </authorList>
    </citation>
    <scope>NUCLEOTIDE SEQUENCE</scope>
    <source>
        <strain evidence="4">NC1722</strain>
    </source>
</reference>
<name>A0AAD7SB72_9TELE</name>
<feature type="compositionally biased region" description="Polar residues" evidence="2">
    <location>
        <begin position="17"/>
        <end position="27"/>
    </location>
</feature>
<dbReference type="InterPro" id="IPR010798">
    <property type="entry name" value="Triadin"/>
</dbReference>
<protein>
    <recommendedName>
        <fullName evidence="6">Triadin</fullName>
    </recommendedName>
</protein>
<feature type="transmembrane region" description="Helical" evidence="3">
    <location>
        <begin position="48"/>
        <end position="69"/>
    </location>
</feature>
<evidence type="ECO:0000256" key="2">
    <source>
        <dbReference type="SAM" id="MobiDB-lite"/>
    </source>
</evidence>
<feature type="compositionally biased region" description="Acidic residues" evidence="2">
    <location>
        <begin position="239"/>
        <end position="255"/>
    </location>
</feature>
<feature type="region of interest" description="Disordered" evidence="2">
    <location>
        <begin position="1"/>
        <end position="27"/>
    </location>
</feature>
<evidence type="ECO:0008006" key="6">
    <source>
        <dbReference type="Google" id="ProtNLM"/>
    </source>
</evidence>
<dbReference type="AlphaFoldDB" id="A0AAD7SB72"/>
<sequence length="424" mass="46518">MAEVTAEGPSAEPEPTPTSIIDSKNGEVASSLSESPARKGWMSTLCSLLPWLLVLMVILASSGVAVIMFDVIDYKRLTGAEPPSIILAIKQAESLTGGIFEMDFDPTKVVNDAVEEFSDLKNSFLAILSNVLMDEDDLPNAVRKKGEFLPPRRVIEGDYLPAKKKVAARLERKEVDSSALKSIVIPVNATIAEEEEEEDEETDDATIAKDMSHDDEVEIKKYDADQEDNKDHKDHNDLEDHDDASDDDNDGEEDDITKAAQVTDDAVEESDEGKAAVKLPESPAAACSSEVSISDLGFEPDVPKEKVKHATLKKEPEVPKEEVKPAPAKKEPDVPKEKVKHATLKKEPEVPKEEVKPAPAKKEPDVPKEKVKHATLKKEPEVPKEEVKPAPAKKEPDVPKEKVKHATLKKEPDVPKEKPAPVKK</sequence>
<feature type="compositionally biased region" description="Basic and acidic residues" evidence="2">
    <location>
        <begin position="408"/>
        <end position="424"/>
    </location>
</feature>
<feature type="compositionally biased region" description="Acidic residues" evidence="2">
    <location>
        <begin position="192"/>
        <end position="204"/>
    </location>
</feature>
<dbReference type="Proteomes" id="UP001221898">
    <property type="component" value="Unassembled WGS sequence"/>
</dbReference>
<dbReference type="EMBL" id="JAINUG010000083">
    <property type="protein sequence ID" value="KAJ8399369.1"/>
    <property type="molecule type" value="Genomic_DNA"/>
</dbReference>
<keyword evidence="3" id="KW-0472">Membrane</keyword>
<dbReference type="GO" id="GO:0033017">
    <property type="term" value="C:sarcoplasmic reticulum membrane"/>
    <property type="evidence" value="ECO:0007669"/>
    <property type="project" value="UniProtKB-SubCell"/>
</dbReference>
<gene>
    <name evidence="4" type="ORF">AAFF_G00410810</name>
</gene>
<evidence type="ECO:0000256" key="1">
    <source>
        <dbReference type="ARBA" id="ARBA00004157"/>
    </source>
</evidence>
<keyword evidence="5" id="KW-1185">Reference proteome</keyword>
<dbReference type="PANTHER" id="PTHR14106">
    <property type="entry name" value="TRIADIN"/>
    <property type="match status" value="1"/>
</dbReference>
<dbReference type="PANTHER" id="PTHR14106:SF0">
    <property type="entry name" value="TRIADIN"/>
    <property type="match status" value="1"/>
</dbReference>
<feature type="compositionally biased region" description="Basic and acidic residues" evidence="2">
    <location>
        <begin position="376"/>
        <end position="401"/>
    </location>
</feature>
<feature type="compositionally biased region" description="Basic and acidic residues" evidence="2">
    <location>
        <begin position="344"/>
        <end position="369"/>
    </location>
</feature>
<evidence type="ECO:0000313" key="5">
    <source>
        <dbReference type="Proteomes" id="UP001221898"/>
    </source>
</evidence>
<keyword evidence="3" id="KW-0812">Transmembrane</keyword>
<feature type="region of interest" description="Disordered" evidence="2">
    <location>
        <begin position="190"/>
        <end position="424"/>
    </location>
</feature>
<comment type="caution">
    <text evidence="4">The sequence shown here is derived from an EMBL/GenBank/DDBJ whole genome shotgun (WGS) entry which is preliminary data.</text>
</comment>
<accession>A0AAD7SB72</accession>
<keyword evidence="3" id="KW-1133">Transmembrane helix</keyword>
<evidence type="ECO:0000313" key="4">
    <source>
        <dbReference type="EMBL" id="KAJ8399369.1"/>
    </source>
</evidence>
<organism evidence="4 5">
    <name type="scientific">Aldrovandia affinis</name>
    <dbReference type="NCBI Taxonomy" id="143900"/>
    <lineage>
        <taxon>Eukaryota</taxon>
        <taxon>Metazoa</taxon>
        <taxon>Chordata</taxon>
        <taxon>Craniata</taxon>
        <taxon>Vertebrata</taxon>
        <taxon>Euteleostomi</taxon>
        <taxon>Actinopterygii</taxon>
        <taxon>Neopterygii</taxon>
        <taxon>Teleostei</taxon>
        <taxon>Notacanthiformes</taxon>
        <taxon>Halosauridae</taxon>
        <taxon>Aldrovandia</taxon>
    </lineage>
</organism>
<feature type="non-terminal residue" evidence="4">
    <location>
        <position position="1"/>
    </location>
</feature>
<evidence type="ECO:0000256" key="3">
    <source>
        <dbReference type="SAM" id="Phobius"/>
    </source>
</evidence>
<feature type="compositionally biased region" description="Basic and acidic residues" evidence="2">
    <location>
        <begin position="206"/>
        <end position="238"/>
    </location>
</feature>
<comment type="subcellular location">
    <subcellularLocation>
        <location evidence="1">Sarcoplasmic reticulum membrane</location>
        <topology evidence="1">Single-pass type II membrane protein</topology>
    </subcellularLocation>
</comment>
<feature type="compositionally biased region" description="Basic and acidic residues" evidence="2">
    <location>
        <begin position="312"/>
        <end position="337"/>
    </location>
</feature>
<proteinExistence type="predicted"/>
<dbReference type="GO" id="GO:0005102">
    <property type="term" value="F:signaling receptor binding"/>
    <property type="evidence" value="ECO:0007669"/>
    <property type="project" value="InterPro"/>
</dbReference>